<dbReference type="EMBL" id="JACHXK010000001">
    <property type="protein sequence ID" value="MBB3108806.1"/>
    <property type="molecule type" value="Genomic_DNA"/>
</dbReference>
<dbReference type="PANTHER" id="PTHR42756:SF1">
    <property type="entry name" value="TRANSCRIPTIONAL REPRESSOR OF EMRAB OPERON"/>
    <property type="match status" value="1"/>
</dbReference>
<dbReference type="InterPro" id="IPR023187">
    <property type="entry name" value="Tscrpt_reg_MarR-type_CS"/>
</dbReference>
<dbReference type="Pfam" id="PF01047">
    <property type="entry name" value="MarR"/>
    <property type="match status" value="1"/>
</dbReference>
<dbReference type="InterPro" id="IPR036388">
    <property type="entry name" value="WH-like_DNA-bd_sf"/>
</dbReference>
<feature type="domain" description="HTH marR-type" evidence="4">
    <location>
        <begin position="7"/>
        <end position="139"/>
    </location>
</feature>
<dbReference type="RefSeq" id="WP_246427414.1">
    <property type="nucleotide sequence ID" value="NZ_JACHXK010000001.1"/>
</dbReference>
<dbReference type="AlphaFoldDB" id="A0A7W5FL50"/>
<evidence type="ECO:0000256" key="1">
    <source>
        <dbReference type="ARBA" id="ARBA00023015"/>
    </source>
</evidence>
<evidence type="ECO:0000259" key="4">
    <source>
        <dbReference type="PROSITE" id="PS50995"/>
    </source>
</evidence>
<dbReference type="PROSITE" id="PS01117">
    <property type="entry name" value="HTH_MARR_1"/>
    <property type="match status" value="1"/>
</dbReference>
<organism evidence="5 6">
    <name type="scientific">Paenibacillus phyllosphaerae</name>
    <dbReference type="NCBI Taxonomy" id="274593"/>
    <lineage>
        <taxon>Bacteria</taxon>
        <taxon>Bacillati</taxon>
        <taxon>Bacillota</taxon>
        <taxon>Bacilli</taxon>
        <taxon>Bacillales</taxon>
        <taxon>Paenibacillaceae</taxon>
        <taxon>Paenibacillus</taxon>
    </lineage>
</organism>
<keyword evidence="6" id="KW-1185">Reference proteome</keyword>
<dbReference type="Gene3D" id="1.10.10.10">
    <property type="entry name" value="Winged helix-like DNA-binding domain superfamily/Winged helix DNA-binding domain"/>
    <property type="match status" value="1"/>
</dbReference>
<keyword evidence="3" id="KW-0804">Transcription</keyword>
<dbReference type="SMART" id="SM00347">
    <property type="entry name" value="HTH_MARR"/>
    <property type="match status" value="1"/>
</dbReference>
<dbReference type="PANTHER" id="PTHR42756">
    <property type="entry name" value="TRANSCRIPTIONAL REGULATOR, MARR"/>
    <property type="match status" value="1"/>
</dbReference>
<dbReference type="GO" id="GO:0003700">
    <property type="term" value="F:DNA-binding transcription factor activity"/>
    <property type="evidence" value="ECO:0007669"/>
    <property type="project" value="InterPro"/>
</dbReference>
<name>A0A7W5FL50_9BACL</name>
<dbReference type="Proteomes" id="UP000570361">
    <property type="component" value="Unassembled WGS sequence"/>
</dbReference>
<dbReference type="PROSITE" id="PS50995">
    <property type="entry name" value="HTH_MARR_2"/>
    <property type="match status" value="1"/>
</dbReference>
<accession>A0A7W5FL50</accession>
<proteinExistence type="predicted"/>
<gene>
    <name evidence="5" type="ORF">FHS18_000834</name>
</gene>
<dbReference type="SUPFAM" id="SSF46785">
    <property type="entry name" value="Winged helix' DNA-binding domain"/>
    <property type="match status" value="1"/>
</dbReference>
<protein>
    <submittedName>
        <fullName evidence="5">DNA-binding MarR family transcriptional regulator</fullName>
    </submittedName>
</protein>
<reference evidence="5 6" key="1">
    <citation type="submission" date="2020-08" db="EMBL/GenBank/DDBJ databases">
        <title>Genomic Encyclopedia of Type Strains, Phase III (KMG-III): the genomes of soil and plant-associated and newly described type strains.</title>
        <authorList>
            <person name="Whitman W."/>
        </authorList>
    </citation>
    <scope>NUCLEOTIDE SEQUENCE [LARGE SCALE GENOMIC DNA]</scope>
    <source>
        <strain evidence="5 6">CECT 5862</strain>
    </source>
</reference>
<comment type="caution">
    <text evidence="5">The sequence shown here is derived from an EMBL/GenBank/DDBJ whole genome shotgun (WGS) entry which is preliminary data.</text>
</comment>
<dbReference type="PRINTS" id="PR00598">
    <property type="entry name" value="HTHMARR"/>
</dbReference>
<evidence type="ECO:0000313" key="5">
    <source>
        <dbReference type="EMBL" id="MBB3108806.1"/>
    </source>
</evidence>
<evidence type="ECO:0000313" key="6">
    <source>
        <dbReference type="Proteomes" id="UP000570361"/>
    </source>
</evidence>
<keyword evidence="1" id="KW-0805">Transcription regulation</keyword>
<sequence>MMEFSHDEFISLVIHQTDLKLTSCVKSLLAPFDVTPEQNLVLMEVHKRGGLTQNEIAERLKKDKTNIARMVCQLEQKGFIHRQVDPVDRRSLNVHLTSRGEELRNQTRLVAEDFTQAICSGLTKEQLEQFRMVLATLCDNAHAAVLVSTDKSE</sequence>
<evidence type="ECO:0000256" key="3">
    <source>
        <dbReference type="ARBA" id="ARBA00023163"/>
    </source>
</evidence>
<keyword evidence="2 5" id="KW-0238">DNA-binding</keyword>
<dbReference type="GO" id="GO:0003677">
    <property type="term" value="F:DNA binding"/>
    <property type="evidence" value="ECO:0007669"/>
    <property type="project" value="UniProtKB-KW"/>
</dbReference>
<evidence type="ECO:0000256" key="2">
    <source>
        <dbReference type="ARBA" id="ARBA00023125"/>
    </source>
</evidence>
<dbReference type="InterPro" id="IPR000835">
    <property type="entry name" value="HTH_MarR-typ"/>
</dbReference>
<dbReference type="InterPro" id="IPR036390">
    <property type="entry name" value="WH_DNA-bd_sf"/>
</dbReference>